<dbReference type="RefSeq" id="WP_184058122.1">
    <property type="nucleotide sequence ID" value="NZ_JACIJK010000007.1"/>
</dbReference>
<dbReference type="AlphaFoldDB" id="A0A7W9BET5"/>
<reference evidence="1 2" key="1">
    <citation type="submission" date="2020-08" db="EMBL/GenBank/DDBJ databases">
        <title>Genomic Encyclopedia of Type Strains, Phase IV (KMG-IV): sequencing the most valuable type-strain genomes for metagenomic binning, comparative biology and taxonomic classification.</title>
        <authorList>
            <person name="Goeker M."/>
        </authorList>
    </citation>
    <scope>NUCLEOTIDE SEQUENCE [LARGE SCALE GENOMIC DNA]</scope>
    <source>
        <strain evidence="1 2">DSM 100044</strain>
    </source>
</reference>
<evidence type="ECO:0000313" key="2">
    <source>
        <dbReference type="Proteomes" id="UP000546200"/>
    </source>
</evidence>
<organism evidence="1 2">
    <name type="scientific">Sphingomonas aerophila</name>
    <dbReference type="NCBI Taxonomy" id="1344948"/>
    <lineage>
        <taxon>Bacteria</taxon>
        <taxon>Pseudomonadati</taxon>
        <taxon>Pseudomonadota</taxon>
        <taxon>Alphaproteobacteria</taxon>
        <taxon>Sphingomonadales</taxon>
        <taxon>Sphingomonadaceae</taxon>
        <taxon>Sphingomonas</taxon>
    </lineage>
</organism>
<gene>
    <name evidence="1" type="ORF">FHS94_002474</name>
</gene>
<protein>
    <submittedName>
        <fullName evidence="1">Acetolactate synthase regulatory subunit</fullName>
    </submittedName>
</protein>
<dbReference type="EMBL" id="JACIJK010000007">
    <property type="protein sequence ID" value="MBB5715619.1"/>
    <property type="molecule type" value="Genomic_DNA"/>
</dbReference>
<name>A0A7W9BET5_9SPHN</name>
<evidence type="ECO:0000313" key="1">
    <source>
        <dbReference type="EMBL" id="MBB5715619.1"/>
    </source>
</evidence>
<comment type="caution">
    <text evidence="1">The sequence shown here is derived from an EMBL/GenBank/DDBJ whole genome shotgun (WGS) entry which is preliminary data.</text>
</comment>
<sequence>MTPDTQLTIRAATSMPVLLRVLNILEQRDVDVRNVRAEFHHAGLVVRVDLGAPADGDCENLLAKLTSLVEVETAYMD</sequence>
<dbReference type="Proteomes" id="UP000546200">
    <property type="component" value="Unassembled WGS sequence"/>
</dbReference>
<proteinExistence type="predicted"/>
<accession>A0A7W9BET5</accession>
<keyword evidence="2" id="KW-1185">Reference proteome</keyword>